<evidence type="ECO:0000256" key="1">
    <source>
        <dbReference type="SAM" id="MobiDB-lite"/>
    </source>
</evidence>
<gene>
    <name evidence="2" type="ORF">EMPS_11633</name>
</gene>
<evidence type="ECO:0000313" key="3">
    <source>
        <dbReference type="Proteomes" id="UP000827284"/>
    </source>
</evidence>
<protein>
    <submittedName>
        <fullName evidence="2">Uncharacterized protein</fullName>
    </submittedName>
</protein>
<feature type="region of interest" description="Disordered" evidence="1">
    <location>
        <begin position="253"/>
        <end position="336"/>
    </location>
</feature>
<reference evidence="2" key="1">
    <citation type="submission" date="2021-11" db="EMBL/GenBank/DDBJ databases">
        <authorList>
            <person name="Herlambang A."/>
            <person name="Guo Y."/>
            <person name="Takashima Y."/>
            <person name="Nishizawa T."/>
        </authorList>
    </citation>
    <scope>NUCLEOTIDE SEQUENCE</scope>
    <source>
        <strain evidence="2">E1425</strain>
    </source>
</reference>
<evidence type="ECO:0000313" key="2">
    <source>
        <dbReference type="EMBL" id="GJJ79272.1"/>
    </source>
</evidence>
<accession>A0A9P3HMD0</accession>
<reference evidence="2" key="2">
    <citation type="journal article" date="2022" name="Microbiol. Resour. Announc.">
        <title>Whole-Genome Sequence of Entomortierella parvispora E1425, a Mucoromycotan Fungus Associated with Burkholderiaceae-Related Endosymbiotic Bacteria.</title>
        <authorList>
            <person name="Herlambang A."/>
            <person name="Guo Y."/>
            <person name="Takashima Y."/>
            <person name="Narisawa K."/>
            <person name="Ohta H."/>
            <person name="Nishizawa T."/>
        </authorList>
    </citation>
    <scope>NUCLEOTIDE SEQUENCE</scope>
    <source>
        <strain evidence="2">E1425</strain>
    </source>
</reference>
<feature type="compositionally biased region" description="Low complexity" evidence="1">
    <location>
        <begin position="259"/>
        <end position="283"/>
    </location>
</feature>
<comment type="caution">
    <text evidence="2">The sequence shown here is derived from an EMBL/GenBank/DDBJ whole genome shotgun (WGS) entry which is preliminary data.</text>
</comment>
<sequence length="336" mass="35738">MLVITDSPVRKDNSPTSDIIISVKMPCQGTSPKAKIILSYVDRAKIPPSPHQQLVRDMISGKIKAGDVNDFCGHYMINEYEVQGRGFTHKFVLEGPARIIPCTPSFENLPVARAFGQTVTETPDDGSAPTLVRTIQQREASYARDWERPENPRFTYDEEFELYDTPLLGRHELVRMTLTTSIISAEERPMPEEGPRAALATFLSSMSPAQGVAPSQTRAYDTLPVVPSSVASAVSIKSSSSTAGAPLYAFGQSSRAGASPTHSQAGASSSSLSQAGASSSTPSQLSLHKRSSSAISSSVPAQEEAGSSSSQPSPAKRGRGRPRGSGAGANRGQNMI</sequence>
<dbReference type="AlphaFoldDB" id="A0A9P3HMD0"/>
<dbReference type="EMBL" id="BQFW01000018">
    <property type="protein sequence ID" value="GJJ79272.1"/>
    <property type="molecule type" value="Genomic_DNA"/>
</dbReference>
<dbReference type="Proteomes" id="UP000827284">
    <property type="component" value="Unassembled WGS sequence"/>
</dbReference>
<name>A0A9P3HMD0_9FUNG</name>
<proteinExistence type="predicted"/>
<organism evidence="2 3">
    <name type="scientific">Entomortierella parvispora</name>
    <dbReference type="NCBI Taxonomy" id="205924"/>
    <lineage>
        <taxon>Eukaryota</taxon>
        <taxon>Fungi</taxon>
        <taxon>Fungi incertae sedis</taxon>
        <taxon>Mucoromycota</taxon>
        <taxon>Mortierellomycotina</taxon>
        <taxon>Mortierellomycetes</taxon>
        <taxon>Mortierellales</taxon>
        <taxon>Mortierellaceae</taxon>
        <taxon>Entomortierella</taxon>
    </lineage>
</organism>
<keyword evidence="3" id="KW-1185">Reference proteome</keyword>